<dbReference type="AlphaFoldDB" id="A0A1I0TL50"/>
<evidence type="ECO:0000313" key="4">
    <source>
        <dbReference type="Proteomes" id="UP000182054"/>
    </source>
</evidence>
<proteinExistence type="predicted"/>
<dbReference type="Proteomes" id="UP000182054">
    <property type="component" value="Unassembled WGS sequence"/>
</dbReference>
<protein>
    <recommendedName>
        <fullName evidence="2">DUF1707 domain-containing protein</fullName>
    </recommendedName>
</protein>
<dbReference type="RefSeq" id="WP_068360777.1">
    <property type="nucleotide sequence ID" value="NZ_FOJN01000007.1"/>
</dbReference>
<reference evidence="3 4" key="1">
    <citation type="submission" date="2016-10" db="EMBL/GenBank/DDBJ databases">
        <authorList>
            <person name="de Groot N.N."/>
        </authorList>
    </citation>
    <scope>NUCLEOTIDE SEQUENCE [LARGE SCALE GENOMIC DNA]</scope>
    <source>
        <strain evidence="3 4">DSM 44908</strain>
    </source>
</reference>
<dbReference type="GeneID" id="85486045"/>
<feature type="domain" description="DUF1707" evidence="2">
    <location>
        <begin position="17"/>
        <end position="60"/>
    </location>
</feature>
<dbReference type="OrthoDB" id="3748531at2"/>
<keyword evidence="1" id="KW-0812">Transmembrane</keyword>
<accession>A0A1I0TL50</accession>
<organism evidence="3 4">
    <name type="scientific">Rhodococcoides kroppenstedtii</name>
    <dbReference type="NCBI Taxonomy" id="293050"/>
    <lineage>
        <taxon>Bacteria</taxon>
        <taxon>Bacillati</taxon>
        <taxon>Actinomycetota</taxon>
        <taxon>Actinomycetes</taxon>
        <taxon>Mycobacteriales</taxon>
        <taxon>Nocardiaceae</taxon>
        <taxon>Rhodococcoides</taxon>
    </lineage>
</organism>
<dbReference type="InterPro" id="IPR012551">
    <property type="entry name" value="DUF1707_SHOCT-like"/>
</dbReference>
<feature type="transmembrane region" description="Helical" evidence="1">
    <location>
        <begin position="106"/>
        <end position="128"/>
    </location>
</feature>
<evidence type="ECO:0000256" key="1">
    <source>
        <dbReference type="SAM" id="Phobius"/>
    </source>
</evidence>
<sequence>MTGTLPSPTPLGARIGRTLDTLAAAVGDGRLTLDEFDRRSAAAVAATDRGDLDALLRDLPPAPPRPVRVRTVLAAAWAHWALVNTICLTVYLAICLSSGEFHYPWPVWVLGPWGAVLAVHTVGATVAARRGFTTLPAWSCRSGPEAYARGTKSRSAAAKRCG</sequence>
<evidence type="ECO:0000259" key="2">
    <source>
        <dbReference type="Pfam" id="PF08044"/>
    </source>
</evidence>
<feature type="transmembrane region" description="Helical" evidence="1">
    <location>
        <begin position="72"/>
        <end position="94"/>
    </location>
</feature>
<dbReference type="Pfam" id="PF08044">
    <property type="entry name" value="DUF1707"/>
    <property type="match status" value="1"/>
</dbReference>
<keyword evidence="1" id="KW-1133">Transmembrane helix</keyword>
<name>A0A1I0TL50_9NOCA</name>
<dbReference type="EMBL" id="FOJN01000007">
    <property type="protein sequence ID" value="SFA52263.1"/>
    <property type="molecule type" value="Genomic_DNA"/>
</dbReference>
<evidence type="ECO:0000313" key="3">
    <source>
        <dbReference type="EMBL" id="SFA52263.1"/>
    </source>
</evidence>
<keyword evidence="1" id="KW-0472">Membrane</keyword>
<gene>
    <name evidence="3" type="ORF">SAMN05444374_107122</name>
</gene>